<evidence type="ECO:0000256" key="1">
    <source>
        <dbReference type="ARBA" id="ARBA00004370"/>
    </source>
</evidence>
<keyword evidence="5" id="KW-1133">Transmembrane helix</keyword>
<dbReference type="InterPro" id="IPR008983">
    <property type="entry name" value="Tumour_necrosis_fac-like_dom"/>
</dbReference>
<proteinExistence type="inferred from homology"/>
<keyword evidence="5" id="KW-0812">Transmembrane</keyword>
<dbReference type="GO" id="GO:0005164">
    <property type="term" value="F:tumor necrosis factor receptor binding"/>
    <property type="evidence" value="ECO:0007669"/>
    <property type="project" value="InterPro"/>
</dbReference>
<dbReference type="RefSeq" id="XP_030645578.1">
    <property type="nucleotide sequence ID" value="XM_030789718.1"/>
</dbReference>
<evidence type="ECO:0000313" key="7">
    <source>
        <dbReference type="Proteomes" id="UP000504632"/>
    </source>
</evidence>
<keyword evidence="3" id="KW-0202">Cytokine</keyword>
<feature type="domain" description="THD" evidence="6">
    <location>
        <begin position="120"/>
        <end position="255"/>
    </location>
</feature>
<evidence type="ECO:0000256" key="3">
    <source>
        <dbReference type="ARBA" id="ARBA00022514"/>
    </source>
</evidence>
<dbReference type="GO" id="GO:0005125">
    <property type="term" value="F:cytokine activity"/>
    <property type="evidence" value="ECO:0007669"/>
    <property type="project" value="UniProtKB-KW"/>
</dbReference>
<accession>A0A6J2WMU0</accession>
<reference evidence="8" key="1">
    <citation type="submission" date="2025-08" db="UniProtKB">
        <authorList>
            <consortium name="RefSeq"/>
        </authorList>
    </citation>
    <scope>IDENTIFICATION</scope>
</reference>
<name>A0A6J2WMU0_CHACN</name>
<evidence type="ECO:0000256" key="2">
    <source>
        <dbReference type="ARBA" id="ARBA00008670"/>
    </source>
</evidence>
<dbReference type="PROSITE" id="PS50049">
    <property type="entry name" value="THD_2"/>
    <property type="match status" value="1"/>
</dbReference>
<protein>
    <submittedName>
        <fullName evidence="8">Tumor necrosis factor ligand superfamily member 14-like</fullName>
    </submittedName>
</protein>
<dbReference type="InterPro" id="IPR006052">
    <property type="entry name" value="TNF_dom"/>
</dbReference>
<dbReference type="GeneID" id="115826038"/>
<dbReference type="GO" id="GO:0005615">
    <property type="term" value="C:extracellular space"/>
    <property type="evidence" value="ECO:0007669"/>
    <property type="project" value="UniProtKB-KW"/>
</dbReference>
<dbReference type="SMART" id="SM00207">
    <property type="entry name" value="TNF"/>
    <property type="match status" value="1"/>
</dbReference>
<dbReference type="FunCoup" id="A0A6J2WMU0">
    <property type="interactions" value="446"/>
</dbReference>
<comment type="similarity">
    <text evidence="2">Belongs to the tumor necrosis factor family.</text>
</comment>
<dbReference type="GO" id="GO:0016020">
    <property type="term" value="C:membrane"/>
    <property type="evidence" value="ECO:0007669"/>
    <property type="project" value="UniProtKB-SubCell"/>
</dbReference>
<organism evidence="7 8">
    <name type="scientific">Chanos chanos</name>
    <name type="common">Milkfish</name>
    <name type="synonym">Mugil chanos</name>
    <dbReference type="NCBI Taxonomy" id="29144"/>
    <lineage>
        <taxon>Eukaryota</taxon>
        <taxon>Metazoa</taxon>
        <taxon>Chordata</taxon>
        <taxon>Craniata</taxon>
        <taxon>Vertebrata</taxon>
        <taxon>Euteleostomi</taxon>
        <taxon>Actinopterygii</taxon>
        <taxon>Neopterygii</taxon>
        <taxon>Teleostei</taxon>
        <taxon>Ostariophysi</taxon>
        <taxon>Gonorynchiformes</taxon>
        <taxon>Chanidae</taxon>
        <taxon>Chanos</taxon>
    </lineage>
</organism>
<evidence type="ECO:0000259" key="6">
    <source>
        <dbReference type="PROSITE" id="PS50049"/>
    </source>
</evidence>
<keyword evidence="7" id="KW-1185">Reference proteome</keyword>
<dbReference type="Gene3D" id="2.60.120.40">
    <property type="match status" value="1"/>
</dbReference>
<dbReference type="OrthoDB" id="6072476at2759"/>
<dbReference type="AlphaFoldDB" id="A0A6J2WMU0"/>
<dbReference type="GO" id="GO:0006955">
    <property type="term" value="P:immune response"/>
    <property type="evidence" value="ECO:0007669"/>
    <property type="project" value="InterPro"/>
</dbReference>
<dbReference type="Proteomes" id="UP000504632">
    <property type="component" value="Chromosome 13"/>
</dbReference>
<comment type="subcellular location">
    <subcellularLocation>
        <location evidence="1">Membrane</location>
    </subcellularLocation>
</comment>
<evidence type="ECO:0000256" key="4">
    <source>
        <dbReference type="ARBA" id="ARBA00023136"/>
    </source>
</evidence>
<evidence type="ECO:0000313" key="8">
    <source>
        <dbReference type="RefSeq" id="XP_030645578.1"/>
    </source>
</evidence>
<dbReference type="Pfam" id="PF00229">
    <property type="entry name" value="TNF"/>
    <property type="match status" value="1"/>
</dbReference>
<feature type="transmembrane region" description="Helical" evidence="5">
    <location>
        <begin position="57"/>
        <end position="80"/>
    </location>
</feature>
<sequence>MTVAWIDYQKAKDRLKMINMSSEKVAYSSVFLENRVAHPPSFPQEIPHHPKAKAERLLYVLITLALCGLAVEACFIYNLYGHSRETFEEVRLSSHAVVKHQEKENTPTPRPNPFMKPSKPLAHLTGGADSFRKDGIMIWDDPTIYEMVHVKTEGMLVVQREGYYFVYSKICFGEDYFMFTHSVVRVNQRYQGVELDLLRSRTYQSKGQRKTGLSNSFLAGVFHLFKNDAIFVRVSNQTLVRRSDSSENFFGAYML</sequence>
<gene>
    <name evidence="8" type="primary">LOC115826038</name>
</gene>
<dbReference type="SUPFAM" id="SSF49842">
    <property type="entry name" value="TNF-like"/>
    <property type="match status" value="1"/>
</dbReference>
<dbReference type="PANTHER" id="PTHR11471">
    <property type="entry name" value="TUMOR NECROSIS FACTOR FAMILY MEMBER"/>
    <property type="match status" value="1"/>
</dbReference>
<evidence type="ECO:0000256" key="5">
    <source>
        <dbReference type="SAM" id="Phobius"/>
    </source>
</evidence>
<dbReference type="InParanoid" id="A0A6J2WMU0"/>
<dbReference type="PANTHER" id="PTHR11471:SF34">
    <property type="entry name" value="TUMOR NECROSIS FACTOR LIGAND SUPERFAMILY MEMBER 14"/>
    <property type="match status" value="1"/>
</dbReference>
<keyword evidence="4 5" id="KW-0472">Membrane</keyword>